<evidence type="ECO:0000313" key="1">
    <source>
        <dbReference type="EMBL" id="JAB93066.1"/>
    </source>
</evidence>
<accession>W8BIH2</accession>
<sequence length="272" mass="30819">SVEAEIPSTSSGVRATNVLTAAEIATMWNYVRVYLELGTREQCVKFTEDMGLILKSKLCPVHKSYMSVSDAGNETVGSFRCSKGSCRTKARVSRATNKWFENAKISLPLIFHIIYGFAHHWSQAAVRLENPYKGTTLSSVTITDWYNYCREAVVFYEIDFQHLVGKIGGPGKIVQIDESKSGKRKFNKCELKFLYVFRITYLLCIYYTIRRRIVGHWVLGMLEVGCVDVRLEVCPDNARSADHTSSPQACRRGNSNSYRLLESLQLLDGSWV</sequence>
<protein>
    <submittedName>
        <fullName evidence="1">Uncharacterized protein</fullName>
    </submittedName>
</protein>
<dbReference type="OrthoDB" id="8061556at2759"/>
<dbReference type="EMBL" id="GAMC01013489">
    <property type="protein sequence ID" value="JAB93066.1"/>
    <property type="molecule type" value="mRNA"/>
</dbReference>
<dbReference type="AlphaFoldDB" id="W8BIH2"/>
<proteinExistence type="evidence at transcript level"/>
<reference evidence="1" key="1">
    <citation type="submission" date="2013-07" db="EMBL/GenBank/DDBJ databases">
        <authorList>
            <person name="Geib S."/>
        </authorList>
    </citation>
    <scope>NUCLEOTIDE SEQUENCE</scope>
</reference>
<organism evidence="1">
    <name type="scientific">Ceratitis capitata</name>
    <name type="common">Mediterranean fruit fly</name>
    <name type="synonym">Tephritis capitata</name>
    <dbReference type="NCBI Taxonomy" id="7213"/>
    <lineage>
        <taxon>Eukaryota</taxon>
        <taxon>Metazoa</taxon>
        <taxon>Ecdysozoa</taxon>
        <taxon>Arthropoda</taxon>
        <taxon>Hexapoda</taxon>
        <taxon>Insecta</taxon>
        <taxon>Pterygota</taxon>
        <taxon>Neoptera</taxon>
        <taxon>Endopterygota</taxon>
        <taxon>Diptera</taxon>
        <taxon>Brachycera</taxon>
        <taxon>Muscomorpha</taxon>
        <taxon>Tephritoidea</taxon>
        <taxon>Tephritidae</taxon>
        <taxon>Ceratitis</taxon>
        <taxon>Ceratitis</taxon>
    </lineage>
</organism>
<feature type="non-terminal residue" evidence="1">
    <location>
        <position position="1"/>
    </location>
</feature>
<name>W8BIH2_CERCA</name>
<reference evidence="1" key="2">
    <citation type="journal article" date="2014" name="BMC Genomics">
        <title>A genomic perspective to assessing quality of mass-reared SIT flies used in Mediterranean fruit fly (Ceratitis capitata) eradication in California.</title>
        <authorList>
            <person name="Calla B."/>
            <person name="Hall B."/>
            <person name="Hou S."/>
            <person name="Geib S.M."/>
        </authorList>
    </citation>
    <scope>NUCLEOTIDE SEQUENCE</scope>
</reference>